<dbReference type="RefSeq" id="WP_084664380.1">
    <property type="nucleotide sequence ID" value="NZ_LT838272.1"/>
</dbReference>
<dbReference type="STRING" id="698762.SAMN00808754_0881"/>
<organism evidence="2 3">
    <name type="scientific">Thermanaeromonas toyohensis ToBE</name>
    <dbReference type="NCBI Taxonomy" id="698762"/>
    <lineage>
        <taxon>Bacteria</taxon>
        <taxon>Bacillati</taxon>
        <taxon>Bacillota</taxon>
        <taxon>Clostridia</taxon>
        <taxon>Neomoorellales</taxon>
        <taxon>Neomoorellaceae</taxon>
        <taxon>Thermanaeromonas</taxon>
    </lineage>
</organism>
<dbReference type="Proteomes" id="UP000192569">
    <property type="component" value="Chromosome I"/>
</dbReference>
<gene>
    <name evidence="2" type="ORF">SAMN00808754_0881</name>
</gene>
<dbReference type="EMBL" id="LT838272">
    <property type="protein sequence ID" value="SMB93595.1"/>
    <property type="molecule type" value="Genomic_DNA"/>
</dbReference>
<dbReference type="InterPro" id="IPR009620">
    <property type="entry name" value="UPF0236"/>
</dbReference>
<accession>A0A1W1VJP2</accession>
<proteinExistence type="inferred from homology"/>
<keyword evidence="3" id="KW-1185">Reference proteome</keyword>
<name>A0A1W1VJP2_9FIRM</name>
<comment type="similarity">
    <text evidence="1">Belongs to the UPF0236 family.</text>
</comment>
<dbReference type="OrthoDB" id="1719576at2"/>
<protein>
    <submittedName>
        <fullName evidence="2">Uncharacterized protein family (UPF0236)</fullName>
    </submittedName>
</protein>
<evidence type="ECO:0000313" key="3">
    <source>
        <dbReference type="Proteomes" id="UP000192569"/>
    </source>
</evidence>
<reference evidence="2 3" key="1">
    <citation type="submission" date="2017-04" db="EMBL/GenBank/DDBJ databases">
        <authorList>
            <person name="Afonso C.L."/>
            <person name="Miller P.J."/>
            <person name="Scott M.A."/>
            <person name="Spackman E."/>
            <person name="Goraichik I."/>
            <person name="Dimitrov K.M."/>
            <person name="Suarez D.L."/>
            <person name="Swayne D.E."/>
        </authorList>
    </citation>
    <scope>NUCLEOTIDE SEQUENCE [LARGE SCALE GENOMIC DNA]</scope>
    <source>
        <strain evidence="2 3">ToBE</strain>
    </source>
</reference>
<evidence type="ECO:0000313" key="2">
    <source>
        <dbReference type="EMBL" id="SMB93595.1"/>
    </source>
</evidence>
<evidence type="ECO:0000256" key="1">
    <source>
        <dbReference type="ARBA" id="ARBA00006539"/>
    </source>
</evidence>
<dbReference type="AlphaFoldDB" id="A0A1W1VJP2"/>
<dbReference type="Pfam" id="PF06782">
    <property type="entry name" value="UPF0236"/>
    <property type="match status" value="1"/>
</dbReference>
<dbReference type="NCBIfam" id="NF033529">
    <property type="entry name" value="transpos_ISLre2"/>
    <property type="match status" value="1"/>
</dbReference>
<sequence length="478" mass="54937">MIDIRQIVGGVLLFASGLEKLIGECKDFYELEKGIHELTQKVCSQMLTWALEQIDTRLMNERDRSLWEVVGFRAKTALSTFGEFIYRRRLYRNKETGETKFFLDEVLGWPSRAKVTPRLKELFLKLGSELSFGRAAEILGYLAPGVSAMKVWQALQEVGEALKQEGEEKRAIVFENGEVPGGEEVAPELYIEADGVIIRLQREKEKRGEIKHIVAYEGKEEVRRGRFSLKNKLVISSLRDGEGAWEESYALIGEKWDLSQTKKIYIGGDGAEWPKQGVEYFPGAEYRLDPYHLSKHLTEALWHDEETFSKVGLAISQGNWEETRRVLEEAEKKSRGDRKKRITKLLQYLKENWAGVINSPGAQRLGAIEGQIQHNIARRMKRLGARWTTSGADRMARVLAAKANGELEQYIWRWPVEQQKLKEIVKAKAKEVDRPKAEDIEKWLRVSLPALRGPYADRIWVKHVLRELTRPSFWALVG</sequence>